<gene>
    <name evidence="2" type="ORF">SCHCODRAFT_17006</name>
</gene>
<dbReference type="GeneID" id="9591348"/>
<dbReference type="RefSeq" id="XP_003029928.1">
    <property type="nucleotide sequence ID" value="XM_003029882.1"/>
</dbReference>
<feature type="compositionally biased region" description="Basic and acidic residues" evidence="1">
    <location>
        <begin position="535"/>
        <end position="547"/>
    </location>
</feature>
<dbReference type="InParanoid" id="D8QD09"/>
<feature type="region of interest" description="Disordered" evidence="1">
    <location>
        <begin position="445"/>
        <end position="471"/>
    </location>
</feature>
<dbReference type="AlphaFoldDB" id="D8QD09"/>
<dbReference type="Proteomes" id="UP000007431">
    <property type="component" value="Unassembled WGS sequence"/>
</dbReference>
<dbReference type="OMA" id="NTWHEDS"/>
<evidence type="ECO:0000313" key="3">
    <source>
        <dbReference type="Proteomes" id="UP000007431"/>
    </source>
</evidence>
<dbReference type="HOGENOM" id="CLU_047436_0_0_1"/>
<proteinExistence type="predicted"/>
<organism evidence="3">
    <name type="scientific">Schizophyllum commune (strain H4-8 / FGSC 9210)</name>
    <name type="common">Split gill fungus</name>
    <dbReference type="NCBI Taxonomy" id="578458"/>
    <lineage>
        <taxon>Eukaryota</taxon>
        <taxon>Fungi</taxon>
        <taxon>Dikarya</taxon>
        <taxon>Basidiomycota</taxon>
        <taxon>Agaricomycotina</taxon>
        <taxon>Agaricomycetes</taxon>
        <taxon>Agaricomycetidae</taxon>
        <taxon>Agaricales</taxon>
        <taxon>Schizophyllaceae</taxon>
        <taxon>Schizophyllum</taxon>
    </lineage>
</organism>
<sequence>MYVYNGKLNWYEYAVDECFTVVFPAGFALKDPVCAYWQWTQNAAGDIKQNQQQFATIDSVTRTADEYAISFSFGYYSFAGTVAADLQLVTLRMRNPTGETSAPATLQVQLADECRVPSATVYTTKLTYSSYAIDEMATLVMPRGLADGAPVGLFYQWTEDAAGRRKQNACVKGTFRTVVETDEWTQGTFDDGTYLYETAIYPDGARATIYMGNMRGDGVLMKAWRADFRQAHSKKAVLLRFGTGTDRGLFLLRDTLTQNLGFNADDVRMLYFNEEPKGRPAVCSDGQEPPMASRFRPWFESMVGSAKPGEVCFLYVDADRSEGTGGTDEGWIMARDSAGLFKEVVPAAWVAETIRGNLAAGVNLTILSSSGVGIDALGTQRGVLLAGCHETQSSAKAPRAKVGDVDPWAHAIVRVIDNQISHKRGVPTYSTLFDNAKRYKQFQRGDSKGAYMGPSPNELQPIPRHDVSGADPLKLGAVSSHQDPQLVFRSDYLDPDEERFLCPLVAPGERRAEGKGVRFPRDQYPREDQNEEGDQDRSEDWYRIVST</sequence>
<keyword evidence="3" id="KW-1185">Reference proteome</keyword>
<dbReference type="EMBL" id="GL377309">
    <property type="protein sequence ID" value="EFI95025.1"/>
    <property type="molecule type" value="Genomic_DNA"/>
</dbReference>
<dbReference type="OrthoDB" id="3047408at2759"/>
<accession>D8QD09</accession>
<dbReference type="eggNOG" id="ENOG502SE8I">
    <property type="taxonomic scope" value="Eukaryota"/>
</dbReference>
<dbReference type="KEGG" id="scm:SCHCO_02635681"/>
<reference evidence="2 3" key="1">
    <citation type="journal article" date="2010" name="Nat. Biotechnol.">
        <title>Genome sequence of the model mushroom Schizophyllum commune.</title>
        <authorList>
            <person name="Ohm R.A."/>
            <person name="de Jong J.F."/>
            <person name="Lugones L.G."/>
            <person name="Aerts A."/>
            <person name="Kothe E."/>
            <person name="Stajich J.E."/>
            <person name="de Vries R.P."/>
            <person name="Record E."/>
            <person name="Levasseur A."/>
            <person name="Baker S.E."/>
            <person name="Bartholomew K.A."/>
            <person name="Coutinho P.M."/>
            <person name="Erdmann S."/>
            <person name="Fowler T.J."/>
            <person name="Gathman A.C."/>
            <person name="Lombard V."/>
            <person name="Henrissat B."/>
            <person name="Knabe N."/>
            <person name="Kuees U."/>
            <person name="Lilly W.W."/>
            <person name="Lindquist E."/>
            <person name="Lucas S."/>
            <person name="Magnuson J.K."/>
            <person name="Piumi F."/>
            <person name="Raudaskoski M."/>
            <person name="Salamov A."/>
            <person name="Schmutz J."/>
            <person name="Schwarze F.W.M.R."/>
            <person name="vanKuyk P.A."/>
            <person name="Horton J.S."/>
            <person name="Grigoriev I.V."/>
            <person name="Woesten H.A.B."/>
        </authorList>
    </citation>
    <scope>NUCLEOTIDE SEQUENCE [LARGE SCALE GENOMIC DNA]</scope>
    <source>
        <strain evidence="3">H4-8 / FGSC 9210</strain>
    </source>
</reference>
<feature type="region of interest" description="Disordered" evidence="1">
    <location>
        <begin position="511"/>
        <end position="547"/>
    </location>
</feature>
<name>D8QD09_SCHCM</name>
<evidence type="ECO:0000256" key="1">
    <source>
        <dbReference type="SAM" id="MobiDB-lite"/>
    </source>
</evidence>
<dbReference type="VEuPathDB" id="FungiDB:SCHCODRAFT_02635681"/>
<evidence type="ECO:0000313" key="2">
    <source>
        <dbReference type="EMBL" id="EFI95025.1"/>
    </source>
</evidence>
<feature type="compositionally biased region" description="Basic and acidic residues" evidence="1">
    <location>
        <begin position="511"/>
        <end position="528"/>
    </location>
</feature>
<protein>
    <submittedName>
        <fullName evidence="2">Expressed protein</fullName>
    </submittedName>
</protein>